<dbReference type="InterPro" id="IPR036709">
    <property type="entry name" value="Autotransporte_beta_dom_sf"/>
</dbReference>
<organism evidence="4 5">
    <name type="scientific">Jejubacter calystegiae</name>
    <dbReference type="NCBI Taxonomy" id="2579935"/>
    <lineage>
        <taxon>Bacteria</taxon>
        <taxon>Pseudomonadati</taxon>
        <taxon>Pseudomonadota</taxon>
        <taxon>Gammaproteobacteria</taxon>
        <taxon>Enterobacterales</taxon>
        <taxon>Enterobacteriaceae</taxon>
        <taxon>Jejubacter</taxon>
    </lineage>
</organism>
<accession>A0A4P8YHP0</accession>
<dbReference type="EMBL" id="CP040428">
    <property type="protein sequence ID" value="QCT19084.1"/>
    <property type="molecule type" value="Genomic_DNA"/>
</dbReference>
<feature type="compositionally biased region" description="Pro residues" evidence="1">
    <location>
        <begin position="375"/>
        <end position="389"/>
    </location>
</feature>
<sequence length="759" mass="79804">MFQLSRKKSLICLSVFLGVSGSQAATVAVSKMDPAPDDTAWTQANGISADGSVLVGYIGGVNNNSESAAYWAGDDYGAEQLMNSDYSSAFGISDDKSTIVGFANIDTLGNRAMVWQGEEQIDLGSLRSDIYGNSVANAISADGTTIVGAGDSDAGPTHAAVWSGADYGAKQDLGTLRSDNGGVSQAMAVSGEGRVVAGVSATDSAEQRAAIWSGDGLATQGDLGTLRADNSGHSMARALSGDGSVAAGEAETDTSNTLHAAVWSGTNWSTKTDLGTLRADNSGNSVAYALSDDGSVAVGQADSDDNVSRATWWSGEGYATKVDLGTLTSGNWGSSVAYAVSADGTVAAGQSVTETGNTHAVVWKIVDDSRLPTDDPAPQPAPLPTPDVPTPDEPDAPGEPDNPNPPPDNPTPPDDPDRPTPSPDPEPSPTPTPAPNPSPPTPTPSPTPIPQVIMVDATNTLETVAQLGGDTFSVMEMQRWGLGRLQEGCQWRGQGDLCYSIYAGMMGEGGNRDAPAGIRMGYGVTDNFAIGGSLEHSLDSSLPESYRKDNNNIGLGLYGVWHAPLNGGEGEWYLRGALAGNRFDVSIRRPYRDHTESGRGDSDIKGWSASLEGGQNLQVWHQHQAGWYAGLRYSDLRQTGYTEKGVVFPVDYDEVNYRTTSAYLGGHYSIPLSEEVAWVSRAEVEQDLDKDEPSLSADIPWMGSYRKDADISHTRGEISSGLVWNLNQDMQIALMPSVGRSALSDTVWGGTLSFSGHFR</sequence>
<keyword evidence="5" id="KW-1185">Reference proteome</keyword>
<proteinExistence type="predicted"/>
<evidence type="ECO:0000256" key="1">
    <source>
        <dbReference type="SAM" id="MobiDB-lite"/>
    </source>
</evidence>
<feature type="domain" description="Autotransporter" evidence="3">
    <location>
        <begin position="494"/>
        <end position="758"/>
    </location>
</feature>
<dbReference type="SUPFAM" id="SSF103515">
    <property type="entry name" value="Autotransporter"/>
    <property type="match status" value="1"/>
</dbReference>
<dbReference type="InterPro" id="IPR005546">
    <property type="entry name" value="Autotransporte_beta"/>
</dbReference>
<evidence type="ECO:0000256" key="2">
    <source>
        <dbReference type="SAM" id="SignalP"/>
    </source>
</evidence>
<keyword evidence="2" id="KW-0732">Signal</keyword>
<feature type="signal peptide" evidence="2">
    <location>
        <begin position="1"/>
        <end position="24"/>
    </location>
</feature>
<evidence type="ECO:0000259" key="3">
    <source>
        <dbReference type="PROSITE" id="PS51208"/>
    </source>
</evidence>
<dbReference type="RefSeq" id="WP_138094973.1">
    <property type="nucleotide sequence ID" value="NZ_CP040428.1"/>
</dbReference>
<dbReference type="PROSITE" id="PS51208">
    <property type="entry name" value="AUTOTRANSPORTER"/>
    <property type="match status" value="1"/>
</dbReference>
<dbReference type="Pfam" id="PF03797">
    <property type="entry name" value="Autotransporter"/>
    <property type="match status" value="1"/>
</dbReference>
<name>A0A4P8YHP0_9ENTR</name>
<evidence type="ECO:0000313" key="4">
    <source>
        <dbReference type="EMBL" id="QCT19084.1"/>
    </source>
</evidence>
<protein>
    <submittedName>
        <fullName evidence="4">Autotransporter domain-containing protein</fullName>
    </submittedName>
</protein>
<feature type="compositionally biased region" description="Pro residues" evidence="1">
    <location>
        <begin position="400"/>
        <end position="449"/>
    </location>
</feature>
<dbReference type="PRINTS" id="PR01217">
    <property type="entry name" value="PRICHEXTENSN"/>
</dbReference>
<feature type="chain" id="PRO_5020683064" evidence="2">
    <location>
        <begin position="25"/>
        <end position="759"/>
    </location>
</feature>
<evidence type="ECO:0000313" key="5">
    <source>
        <dbReference type="Proteomes" id="UP000302163"/>
    </source>
</evidence>
<dbReference type="Gene3D" id="2.40.128.130">
    <property type="entry name" value="Autotransporter beta-domain"/>
    <property type="match status" value="1"/>
</dbReference>
<reference evidence="4 5" key="1">
    <citation type="submission" date="2019-05" db="EMBL/GenBank/DDBJ databases">
        <title>Complete genome sequence of Izhakiella calystegiae KSNA2, an endophyte isolated from beach morning glory (Calystegia soldanella).</title>
        <authorList>
            <person name="Jiang L."/>
            <person name="Jeong J.C."/>
            <person name="Kim C.Y."/>
            <person name="Kim D.H."/>
            <person name="Kim S.W."/>
            <person name="Lee j."/>
        </authorList>
    </citation>
    <scope>NUCLEOTIDE SEQUENCE [LARGE SCALE GENOMIC DNA]</scope>
    <source>
        <strain evidence="4 5">KSNA2</strain>
    </source>
</reference>
<gene>
    <name evidence="4" type="ORF">FEM41_05150</name>
</gene>
<dbReference type="KEGG" id="izh:FEM41_05150"/>
<dbReference type="SMART" id="SM00869">
    <property type="entry name" value="Autotransporter"/>
    <property type="match status" value="1"/>
</dbReference>
<dbReference type="OrthoDB" id="6510662at2"/>
<feature type="region of interest" description="Disordered" evidence="1">
    <location>
        <begin position="369"/>
        <end position="451"/>
    </location>
</feature>
<dbReference type="AlphaFoldDB" id="A0A4P8YHP0"/>
<dbReference type="Proteomes" id="UP000302163">
    <property type="component" value="Chromosome"/>
</dbReference>